<keyword evidence="4 7" id="KW-0067">ATP-binding</keyword>
<dbReference type="InterPro" id="IPR027417">
    <property type="entry name" value="P-loop_NTPase"/>
</dbReference>
<dbReference type="GO" id="GO:0098796">
    <property type="term" value="C:membrane protein complex"/>
    <property type="evidence" value="ECO:0007669"/>
    <property type="project" value="UniProtKB-ARBA"/>
</dbReference>
<feature type="domain" description="ABC transporter" evidence="6">
    <location>
        <begin position="18"/>
        <end position="245"/>
    </location>
</feature>
<dbReference type="GO" id="GO:0005524">
    <property type="term" value="F:ATP binding"/>
    <property type="evidence" value="ECO:0007669"/>
    <property type="project" value="UniProtKB-KW"/>
</dbReference>
<dbReference type="GO" id="GO:0044874">
    <property type="term" value="P:lipoprotein localization to outer membrane"/>
    <property type="evidence" value="ECO:0007669"/>
    <property type="project" value="TreeGrafter"/>
</dbReference>
<keyword evidence="2" id="KW-0997">Cell inner membrane</keyword>
<dbReference type="InterPro" id="IPR003439">
    <property type="entry name" value="ABC_transporter-like_ATP-bd"/>
</dbReference>
<dbReference type="InterPro" id="IPR003593">
    <property type="entry name" value="AAA+_ATPase"/>
</dbReference>
<dbReference type="PANTHER" id="PTHR24220">
    <property type="entry name" value="IMPORT ATP-BINDING PROTEIN"/>
    <property type="match status" value="1"/>
</dbReference>
<dbReference type="PROSITE" id="PS50893">
    <property type="entry name" value="ABC_TRANSPORTER_2"/>
    <property type="match status" value="1"/>
</dbReference>
<dbReference type="RefSeq" id="WP_168048648.1">
    <property type="nucleotide sequence ID" value="NZ_JAATJM010000002.1"/>
</dbReference>
<protein>
    <submittedName>
        <fullName evidence="7">Lipoprotein-releasing system ATP-binding protein</fullName>
        <ecNumber evidence="7">3.6.3.-</ecNumber>
    </submittedName>
</protein>
<dbReference type="InterPro" id="IPR017911">
    <property type="entry name" value="MacB-like_ATP-bd"/>
</dbReference>
<evidence type="ECO:0000256" key="2">
    <source>
        <dbReference type="ARBA" id="ARBA00022519"/>
    </source>
</evidence>
<evidence type="ECO:0000259" key="6">
    <source>
        <dbReference type="PROSITE" id="PS50893"/>
    </source>
</evidence>
<keyword evidence="7" id="KW-0378">Hydrolase</keyword>
<dbReference type="GO" id="GO:0089705">
    <property type="term" value="P:protein localization to outer membrane"/>
    <property type="evidence" value="ECO:0007669"/>
    <property type="project" value="TreeGrafter"/>
</dbReference>
<evidence type="ECO:0000256" key="3">
    <source>
        <dbReference type="ARBA" id="ARBA00022741"/>
    </source>
</evidence>
<dbReference type="InterPro" id="IPR017871">
    <property type="entry name" value="ABC_transporter-like_CS"/>
</dbReference>
<dbReference type="CDD" id="cd03255">
    <property type="entry name" value="ABC_MJ0796_LolCDE_FtsE"/>
    <property type="match status" value="1"/>
</dbReference>
<keyword evidence="3" id="KW-0547">Nucleotide-binding</keyword>
<evidence type="ECO:0000256" key="4">
    <source>
        <dbReference type="ARBA" id="ARBA00022840"/>
    </source>
</evidence>
<organism evidence="7 8">
    <name type="scientific">Brevundimonas alba</name>
    <dbReference type="NCBI Taxonomy" id="74314"/>
    <lineage>
        <taxon>Bacteria</taxon>
        <taxon>Pseudomonadati</taxon>
        <taxon>Pseudomonadota</taxon>
        <taxon>Alphaproteobacteria</taxon>
        <taxon>Caulobacterales</taxon>
        <taxon>Caulobacteraceae</taxon>
        <taxon>Brevundimonas</taxon>
    </lineage>
</organism>
<dbReference type="Proteomes" id="UP000587415">
    <property type="component" value="Unassembled WGS sequence"/>
</dbReference>
<dbReference type="SMART" id="SM00382">
    <property type="entry name" value="AAA"/>
    <property type="match status" value="1"/>
</dbReference>
<keyword evidence="8" id="KW-1185">Reference proteome</keyword>
<proteinExistence type="inferred from homology"/>
<gene>
    <name evidence="7" type="ORF">GGQ87_002732</name>
</gene>
<dbReference type="Gene3D" id="3.40.50.300">
    <property type="entry name" value="P-loop containing nucleotide triphosphate hydrolases"/>
    <property type="match status" value="1"/>
</dbReference>
<dbReference type="AlphaFoldDB" id="A0A7X5YMM3"/>
<dbReference type="EMBL" id="JAATJM010000002">
    <property type="protein sequence ID" value="NJC42437.1"/>
    <property type="molecule type" value="Genomic_DNA"/>
</dbReference>
<dbReference type="Pfam" id="PF00005">
    <property type="entry name" value="ABC_tran"/>
    <property type="match status" value="1"/>
</dbReference>
<evidence type="ECO:0000313" key="8">
    <source>
        <dbReference type="Proteomes" id="UP000587415"/>
    </source>
</evidence>
<dbReference type="InterPro" id="IPR015854">
    <property type="entry name" value="ABC_transpr_LolD-like"/>
</dbReference>
<dbReference type="GO" id="GO:0022857">
    <property type="term" value="F:transmembrane transporter activity"/>
    <property type="evidence" value="ECO:0007669"/>
    <property type="project" value="TreeGrafter"/>
</dbReference>
<dbReference type="FunFam" id="3.40.50.300:FF:000032">
    <property type="entry name" value="Export ABC transporter ATP-binding protein"/>
    <property type="match status" value="1"/>
</dbReference>
<reference evidence="7 8" key="1">
    <citation type="submission" date="2020-03" db="EMBL/GenBank/DDBJ databases">
        <title>Genomic Encyclopedia of Type Strains, Phase IV (KMG-IV): sequencing the most valuable type-strain genomes for metagenomic binning, comparative biology and taxonomic classification.</title>
        <authorList>
            <person name="Goeker M."/>
        </authorList>
    </citation>
    <scope>NUCLEOTIDE SEQUENCE [LARGE SCALE GENOMIC DNA]</scope>
    <source>
        <strain evidence="7 8">DSM 4736</strain>
    </source>
</reference>
<dbReference type="PANTHER" id="PTHR24220:SF689">
    <property type="entry name" value="LIPOPROTEIN-RELEASING SYSTEM ATP-BINDING PROTEIN LOLD"/>
    <property type="match status" value="1"/>
</dbReference>
<comment type="caution">
    <text evidence="7">The sequence shown here is derived from an EMBL/GenBank/DDBJ whole genome shotgun (WGS) entry which is preliminary data.</text>
</comment>
<keyword evidence="2" id="KW-1003">Cell membrane</keyword>
<keyword evidence="1" id="KW-0813">Transport</keyword>
<dbReference type="EC" id="3.6.3.-" evidence="7"/>
<comment type="similarity">
    <text evidence="5">Belongs to the ABC transporter superfamily. Macrolide exporter (TC 3.A.1.122) family.</text>
</comment>
<dbReference type="GO" id="GO:0005886">
    <property type="term" value="C:plasma membrane"/>
    <property type="evidence" value="ECO:0007669"/>
    <property type="project" value="TreeGrafter"/>
</dbReference>
<dbReference type="PROSITE" id="PS00211">
    <property type="entry name" value="ABC_TRANSPORTER_1"/>
    <property type="match status" value="1"/>
</dbReference>
<sequence>MSKAPRGAGRIIAGTPVLSVRNVTRTYDTATGGLTVLKGVDLDVMPGEVVGLIGPSGSGKSSLLHAAGLLEHPTSGEILIDGEPVGDLPERARTHLRLQRIGFVYQFHHLLAEFDARDNVALPLRIAGAGQADARARAEEVLTALGLGERLTHQPAQMSGGEQQRVAVARALANRPRLLLADEPTGNLDPATSQTVFEALHRLVKDTGVAALIATHNMELAGHMDRVFALKDGHLEERPAESHAY</sequence>
<dbReference type="GO" id="GO:0016887">
    <property type="term" value="F:ATP hydrolysis activity"/>
    <property type="evidence" value="ECO:0007669"/>
    <property type="project" value="InterPro"/>
</dbReference>
<evidence type="ECO:0000256" key="5">
    <source>
        <dbReference type="ARBA" id="ARBA00038388"/>
    </source>
</evidence>
<accession>A0A7X5YMM3</accession>
<evidence type="ECO:0000313" key="7">
    <source>
        <dbReference type="EMBL" id="NJC42437.1"/>
    </source>
</evidence>
<name>A0A7X5YMM3_9CAUL</name>
<evidence type="ECO:0000256" key="1">
    <source>
        <dbReference type="ARBA" id="ARBA00022448"/>
    </source>
</evidence>
<dbReference type="SUPFAM" id="SSF52540">
    <property type="entry name" value="P-loop containing nucleoside triphosphate hydrolases"/>
    <property type="match status" value="1"/>
</dbReference>
<keyword evidence="7" id="KW-0449">Lipoprotein</keyword>
<keyword evidence="2" id="KW-0472">Membrane</keyword>